<dbReference type="FunFam" id="3.30.1390.20:FF:000001">
    <property type="entry name" value="50S ribosomal protein L30"/>
    <property type="match status" value="1"/>
</dbReference>
<dbReference type="SUPFAM" id="SSF55129">
    <property type="entry name" value="Ribosomal protein L30p/L7e"/>
    <property type="match status" value="1"/>
</dbReference>
<comment type="similarity">
    <text evidence="1">Belongs to the universal ribosomal protein uL30 family.</text>
</comment>
<dbReference type="PANTHER" id="PTHR15892:SF2">
    <property type="entry name" value="LARGE RIBOSOMAL SUBUNIT PROTEIN UL30M"/>
    <property type="match status" value="1"/>
</dbReference>
<dbReference type="PIRSF" id="PIRSF002211">
    <property type="entry name" value="Ribosomal_L30_bac-type"/>
    <property type="match status" value="1"/>
</dbReference>
<gene>
    <name evidence="7" type="ORF">ENX07_03445</name>
</gene>
<dbReference type="GO" id="GO:0006412">
    <property type="term" value="P:translation"/>
    <property type="evidence" value="ECO:0007669"/>
    <property type="project" value="InterPro"/>
</dbReference>
<feature type="domain" description="Large ribosomal subunit protein uL30-like ferredoxin-like fold" evidence="6">
    <location>
        <begin position="4"/>
        <end position="54"/>
    </location>
</feature>
<evidence type="ECO:0000256" key="5">
    <source>
        <dbReference type="ARBA" id="ARBA00035492"/>
    </source>
</evidence>
<protein>
    <recommendedName>
        <fullName evidence="5">50S ribosomal protein L30</fullName>
    </recommendedName>
</protein>
<evidence type="ECO:0000256" key="2">
    <source>
        <dbReference type="ARBA" id="ARBA00011838"/>
    </source>
</evidence>
<evidence type="ECO:0000256" key="3">
    <source>
        <dbReference type="ARBA" id="ARBA00022980"/>
    </source>
</evidence>
<dbReference type="GO" id="GO:0022625">
    <property type="term" value="C:cytosolic large ribosomal subunit"/>
    <property type="evidence" value="ECO:0007669"/>
    <property type="project" value="TreeGrafter"/>
</dbReference>
<name>A0A7C3UR07_UNCW3</name>
<evidence type="ECO:0000259" key="6">
    <source>
        <dbReference type="Pfam" id="PF00327"/>
    </source>
</evidence>
<sequence>MKKLKITLKKSLIDEWERHKRTIRALGLKKIHQSKIHNDTPAIRGMIEKVKHLITVEEIDA</sequence>
<evidence type="ECO:0000256" key="4">
    <source>
        <dbReference type="ARBA" id="ARBA00023274"/>
    </source>
</evidence>
<dbReference type="GO" id="GO:0003735">
    <property type="term" value="F:structural constituent of ribosome"/>
    <property type="evidence" value="ECO:0007669"/>
    <property type="project" value="InterPro"/>
</dbReference>
<dbReference type="CDD" id="cd01658">
    <property type="entry name" value="Ribosomal_L30"/>
    <property type="match status" value="1"/>
</dbReference>
<evidence type="ECO:0000256" key="1">
    <source>
        <dbReference type="ARBA" id="ARBA00007594"/>
    </source>
</evidence>
<reference evidence="7" key="1">
    <citation type="journal article" date="2020" name="mSystems">
        <title>Genome- and Community-Level Interaction Insights into Carbon Utilization and Element Cycling Functions of Hydrothermarchaeota in Hydrothermal Sediment.</title>
        <authorList>
            <person name="Zhou Z."/>
            <person name="Liu Y."/>
            <person name="Xu W."/>
            <person name="Pan J."/>
            <person name="Luo Z.H."/>
            <person name="Li M."/>
        </authorList>
    </citation>
    <scope>NUCLEOTIDE SEQUENCE [LARGE SCALE GENOMIC DNA]</scope>
    <source>
        <strain evidence="7">SpSt-906</strain>
    </source>
</reference>
<dbReference type="NCBIfam" id="TIGR01308">
    <property type="entry name" value="rpmD_bact"/>
    <property type="match status" value="1"/>
</dbReference>
<organism evidence="7">
    <name type="scientific">candidate division WOR-3 bacterium</name>
    <dbReference type="NCBI Taxonomy" id="2052148"/>
    <lineage>
        <taxon>Bacteria</taxon>
        <taxon>Bacteria division WOR-3</taxon>
    </lineage>
</organism>
<keyword evidence="4" id="KW-0687">Ribonucleoprotein</keyword>
<dbReference type="EMBL" id="DTMQ01000019">
    <property type="protein sequence ID" value="HGE99108.1"/>
    <property type="molecule type" value="Genomic_DNA"/>
</dbReference>
<keyword evidence="3 7" id="KW-0689">Ribosomal protein</keyword>
<dbReference type="HAMAP" id="MF_01371_B">
    <property type="entry name" value="Ribosomal_uL30_B"/>
    <property type="match status" value="1"/>
</dbReference>
<dbReference type="InterPro" id="IPR036919">
    <property type="entry name" value="Ribo_uL30_ferredoxin-like_sf"/>
</dbReference>
<comment type="subunit">
    <text evidence="2">Part of the 50S ribosomal subunit.</text>
</comment>
<dbReference type="InterPro" id="IPR005996">
    <property type="entry name" value="Ribosomal_uL30_bac-type"/>
</dbReference>
<comment type="caution">
    <text evidence="7">The sequence shown here is derived from an EMBL/GenBank/DDBJ whole genome shotgun (WGS) entry which is preliminary data.</text>
</comment>
<dbReference type="PANTHER" id="PTHR15892">
    <property type="entry name" value="MITOCHONDRIAL RIBOSOMAL PROTEIN L30"/>
    <property type="match status" value="1"/>
</dbReference>
<dbReference type="InterPro" id="IPR016082">
    <property type="entry name" value="Ribosomal_uL30_ferredoxin-like"/>
</dbReference>
<evidence type="ECO:0000313" key="7">
    <source>
        <dbReference type="EMBL" id="HGE99108.1"/>
    </source>
</evidence>
<accession>A0A7C3UR07</accession>
<dbReference type="Gene3D" id="3.30.1390.20">
    <property type="entry name" value="Ribosomal protein L30, ferredoxin-like fold domain"/>
    <property type="match status" value="1"/>
</dbReference>
<dbReference type="Pfam" id="PF00327">
    <property type="entry name" value="Ribosomal_L30"/>
    <property type="match status" value="1"/>
</dbReference>
<dbReference type="AlphaFoldDB" id="A0A7C3UR07"/>
<proteinExistence type="inferred from homology"/>